<comment type="caution">
    <text evidence="3">The sequence shown here is derived from an EMBL/GenBank/DDBJ whole genome shotgun (WGS) entry which is preliminary data.</text>
</comment>
<dbReference type="GO" id="GO:0006886">
    <property type="term" value="P:intracellular protein transport"/>
    <property type="evidence" value="ECO:0007669"/>
    <property type="project" value="InterPro"/>
</dbReference>
<dbReference type="OrthoDB" id="5072at2759"/>
<evidence type="ECO:0000313" key="3">
    <source>
        <dbReference type="EMBL" id="POM79596.1"/>
    </source>
</evidence>
<evidence type="ECO:0000259" key="2">
    <source>
        <dbReference type="Pfam" id="PF09066"/>
    </source>
</evidence>
<name>A0A2P4YP97_9STRA</name>
<gene>
    <name evidence="3" type="ORF">PHPALM_2688</name>
</gene>
<feature type="domain" description="Beta-adaptin appendage C-terminal subdomain" evidence="2">
    <location>
        <begin position="66"/>
        <end position="170"/>
    </location>
</feature>
<dbReference type="InterPro" id="IPR012295">
    <property type="entry name" value="TBP_dom_sf"/>
</dbReference>
<protein>
    <submittedName>
        <fullName evidence="3">Transmembrane protein</fullName>
    </submittedName>
</protein>
<keyword evidence="3" id="KW-0812">Transmembrane</keyword>
<dbReference type="Proteomes" id="UP000237271">
    <property type="component" value="Unassembled WGS sequence"/>
</dbReference>
<evidence type="ECO:0000256" key="1">
    <source>
        <dbReference type="SAM" id="MobiDB-lite"/>
    </source>
</evidence>
<sequence>MSHLQLAMEGEDESPRSTRRQSVARPASPRASTSFSARAAVEVSPPPEPQGYHQIPFASPVLVMNPAGNLPAPEFWQLWKKTETTGAFSCTFTNQPSRSNLEEHLRAHGFHVVAAEQKDSVLQVYFYGSQYGSNTVFLCEFVLLFARRFFQATFKCNEREMASEFVTRFNLQNLLIVEGE</sequence>
<dbReference type="InterPro" id="IPR015151">
    <property type="entry name" value="B-adaptin_app_sub_C"/>
</dbReference>
<dbReference type="Gene3D" id="3.30.310.10">
    <property type="entry name" value="TATA-Binding Protein"/>
    <property type="match status" value="1"/>
</dbReference>
<proteinExistence type="predicted"/>
<organism evidence="3 4">
    <name type="scientific">Phytophthora palmivora</name>
    <dbReference type="NCBI Taxonomy" id="4796"/>
    <lineage>
        <taxon>Eukaryota</taxon>
        <taxon>Sar</taxon>
        <taxon>Stramenopiles</taxon>
        <taxon>Oomycota</taxon>
        <taxon>Peronosporomycetes</taxon>
        <taxon>Peronosporales</taxon>
        <taxon>Peronosporaceae</taxon>
        <taxon>Phytophthora</taxon>
    </lineage>
</organism>
<evidence type="ECO:0000313" key="4">
    <source>
        <dbReference type="Proteomes" id="UP000237271"/>
    </source>
</evidence>
<accession>A0A2P4YP97</accession>
<dbReference type="EMBL" id="NCKW01001275">
    <property type="protein sequence ID" value="POM79596.1"/>
    <property type="molecule type" value="Genomic_DNA"/>
</dbReference>
<dbReference type="Pfam" id="PF09066">
    <property type="entry name" value="B2-adapt-app_C"/>
    <property type="match status" value="1"/>
</dbReference>
<reference evidence="3 4" key="1">
    <citation type="journal article" date="2017" name="Genome Biol. Evol.">
        <title>Phytophthora megakarya and P. palmivora, closely related causal agents of cacao black pod rot, underwent increases in genome sizes and gene numbers by different mechanisms.</title>
        <authorList>
            <person name="Ali S.S."/>
            <person name="Shao J."/>
            <person name="Lary D.J."/>
            <person name="Kronmiller B."/>
            <person name="Shen D."/>
            <person name="Strem M.D."/>
            <person name="Amoako-Attah I."/>
            <person name="Akrofi A.Y."/>
            <person name="Begoude B.A."/>
            <person name="Ten Hoopen G.M."/>
            <person name="Coulibaly K."/>
            <person name="Kebe B.I."/>
            <person name="Melnick R.L."/>
            <person name="Guiltinan M.J."/>
            <person name="Tyler B.M."/>
            <person name="Meinhardt L.W."/>
            <person name="Bailey B.A."/>
        </authorList>
    </citation>
    <scope>NUCLEOTIDE SEQUENCE [LARGE SCALE GENOMIC DNA]</scope>
    <source>
        <strain evidence="4">sbr112.9</strain>
    </source>
</reference>
<dbReference type="AlphaFoldDB" id="A0A2P4YP97"/>
<dbReference type="GO" id="GO:0030131">
    <property type="term" value="C:clathrin adaptor complex"/>
    <property type="evidence" value="ECO:0007669"/>
    <property type="project" value="InterPro"/>
</dbReference>
<feature type="region of interest" description="Disordered" evidence="1">
    <location>
        <begin position="1"/>
        <end position="49"/>
    </location>
</feature>
<keyword evidence="3" id="KW-0472">Membrane</keyword>
<keyword evidence="4" id="KW-1185">Reference proteome</keyword>
<dbReference type="GO" id="GO:0016192">
    <property type="term" value="P:vesicle-mediated transport"/>
    <property type="evidence" value="ECO:0007669"/>
    <property type="project" value="InterPro"/>
</dbReference>